<gene>
    <name evidence="1" type="ORF">S06H3_03839</name>
</gene>
<accession>X1KW74</accession>
<dbReference type="AlphaFoldDB" id="X1KW74"/>
<proteinExistence type="predicted"/>
<comment type="caution">
    <text evidence="1">The sequence shown here is derived from an EMBL/GenBank/DDBJ whole genome shotgun (WGS) entry which is preliminary data.</text>
</comment>
<name>X1KW74_9ZZZZ</name>
<organism evidence="1">
    <name type="scientific">marine sediment metagenome</name>
    <dbReference type="NCBI Taxonomy" id="412755"/>
    <lineage>
        <taxon>unclassified sequences</taxon>
        <taxon>metagenomes</taxon>
        <taxon>ecological metagenomes</taxon>
    </lineage>
</organism>
<evidence type="ECO:0000313" key="1">
    <source>
        <dbReference type="EMBL" id="GAH94414.1"/>
    </source>
</evidence>
<protein>
    <submittedName>
        <fullName evidence="1">Uncharacterized protein</fullName>
    </submittedName>
</protein>
<feature type="non-terminal residue" evidence="1">
    <location>
        <position position="66"/>
    </location>
</feature>
<sequence>MQIPLFKFGNPEIITESNFNEMLAEFETLGYEACIPMMFEENLGGLIFTGAKNNGRAFNNADVRSL</sequence>
<dbReference type="EMBL" id="BARV01001295">
    <property type="protein sequence ID" value="GAH94414.1"/>
    <property type="molecule type" value="Genomic_DNA"/>
</dbReference>
<reference evidence="1" key="1">
    <citation type="journal article" date="2014" name="Front. Microbiol.">
        <title>High frequency of phylogenetically diverse reductive dehalogenase-homologous genes in deep subseafloor sedimentary metagenomes.</title>
        <authorList>
            <person name="Kawai M."/>
            <person name="Futagami T."/>
            <person name="Toyoda A."/>
            <person name="Takaki Y."/>
            <person name="Nishi S."/>
            <person name="Hori S."/>
            <person name="Arai W."/>
            <person name="Tsubouchi T."/>
            <person name="Morono Y."/>
            <person name="Uchiyama I."/>
            <person name="Ito T."/>
            <person name="Fujiyama A."/>
            <person name="Inagaki F."/>
            <person name="Takami H."/>
        </authorList>
    </citation>
    <scope>NUCLEOTIDE SEQUENCE</scope>
    <source>
        <strain evidence="1">Expedition CK06-06</strain>
    </source>
</reference>